<evidence type="ECO:0000256" key="1">
    <source>
        <dbReference type="SAM" id="MobiDB-lite"/>
    </source>
</evidence>
<protein>
    <submittedName>
        <fullName evidence="2">Pyridoxamine 5'-phosphate oxidase family protein</fullName>
        <ecNumber evidence="2">1.-.-.-</ecNumber>
        <ecNumber evidence="2">1.4.3.5</ecNumber>
    </submittedName>
</protein>
<dbReference type="EC" id="1.4.3.5" evidence="2"/>
<dbReference type="Gene3D" id="2.30.110.10">
    <property type="entry name" value="Electron Transport, Fmn-binding Protein, Chain A"/>
    <property type="match status" value="1"/>
</dbReference>
<dbReference type="RefSeq" id="WP_030646523.1">
    <property type="nucleotide sequence ID" value="NZ_JBFAEG010000021.1"/>
</dbReference>
<dbReference type="PANTHER" id="PTHR42815">
    <property type="entry name" value="FAD-BINDING, PUTATIVE (AFU_ORTHOLOGUE AFUA_6G07600)-RELATED"/>
    <property type="match status" value="1"/>
</dbReference>
<reference evidence="2 3" key="1">
    <citation type="submission" date="2024-06" db="EMBL/GenBank/DDBJ databases">
        <title>The Natural Products Discovery Center: Release of the First 8490 Sequenced Strains for Exploring Actinobacteria Biosynthetic Diversity.</title>
        <authorList>
            <person name="Kalkreuter E."/>
            <person name="Kautsar S.A."/>
            <person name="Yang D."/>
            <person name="Bader C.D."/>
            <person name="Teijaro C.N."/>
            <person name="Fluegel L."/>
            <person name="Davis C.M."/>
            <person name="Simpson J.R."/>
            <person name="Lauterbach L."/>
            <person name="Steele A.D."/>
            <person name="Gui C."/>
            <person name="Meng S."/>
            <person name="Li G."/>
            <person name="Viehrig K."/>
            <person name="Ye F."/>
            <person name="Su P."/>
            <person name="Kiefer A.F."/>
            <person name="Nichols A."/>
            <person name="Cepeda A.J."/>
            <person name="Yan W."/>
            <person name="Fan B."/>
            <person name="Jiang Y."/>
            <person name="Adhikari A."/>
            <person name="Zheng C.-J."/>
            <person name="Schuster L."/>
            <person name="Cowan T.M."/>
            <person name="Smanski M.J."/>
            <person name="Chevrette M.G."/>
            <person name="De Carvalho L.P.S."/>
            <person name="Shen B."/>
        </authorList>
    </citation>
    <scope>NUCLEOTIDE SEQUENCE [LARGE SCALE GENOMIC DNA]</scope>
    <source>
        <strain evidence="2 3">NPDC020594</strain>
    </source>
</reference>
<dbReference type="GO" id="GO:0004733">
    <property type="term" value="F:pyridoxamine phosphate oxidase activity"/>
    <property type="evidence" value="ECO:0007669"/>
    <property type="project" value="UniProtKB-EC"/>
</dbReference>
<dbReference type="PANTHER" id="PTHR42815:SF2">
    <property type="entry name" value="FAD-BINDING, PUTATIVE (AFU_ORTHOLOGUE AFUA_6G07600)-RELATED"/>
    <property type="match status" value="1"/>
</dbReference>
<keyword evidence="2" id="KW-0560">Oxidoreductase</keyword>
<dbReference type="InterPro" id="IPR012349">
    <property type="entry name" value="Split_barrel_FMN-bd"/>
</dbReference>
<sequence>MTDDRRTPASYHEGELAAQSRAGFRAHAQRLLPIVGDALPRGVGAFLAAQRVLFVGAADPEGRVWATALYGEPGFLRARDPATLDIASLPAAVDPLAGTLSAHARVGTLVIDFPHRRRLRVNGRSSPTEHGLALAVDQAYGNCPQYIQSRTPRQGRHGATTGRLVSSGEGLDEGQRRVVCAADTFLVASVSASGDADVSHRGGDPGFVHVASPTRLSWPDYAGNTMLMTLGNLTVNPGAGLLFVDWTSGTSMHLTGTATIDWDPAVAARVPGAQRIVVFDISRTVVIEHAEAPSWSAPEYSRFNPPAAGGGS</sequence>
<evidence type="ECO:0000313" key="3">
    <source>
        <dbReference type="Proteomes" id="UP001551011"/>
    </source>
</evidence>
<accession>A0ABV3AF14</accession>
<dbReference type="Proteomes" id="UP001551011">
    <property type="component" value="Unassembled WGS sequence"/>
</dbReference>
<gene>
    <name evidence="2" type="ORF">AB0H04_27320</name>
</gene>
<organism evidence="2 3">
    <name type="scientific">Streptomyces flaveolus</name>
    <dbReference type="NCBI Taxonomy" id="67297"/>
    <lineage>
        <taxon>Bacteria</taxon>
        <taxon>Bacillati</taxon>
        <taxon>Actinomycetota</taxon>
        <taxon>Actinomycetes</taxon>
        <taxon>Kitasatosporales</taxon>
        <taxon>Streptomycetaceae</taxon>
        <taxon>Streptomyces</taxon>
    </lineage>
</organism>
<dbReference type="EMBL" id="JBFAEG010000021">
    <property type="protein sequence ID" value="MEU5710541.1"/>
    <property type="molecule type" value="Genomic_DNA"/>
</dbReference>
<keyword evidence="3" id="KW-1185">Reference proteome</keyword>
<proteinExistence type="predicted"/>
<comment type="caution">
    <text evidence="2">The sequence shown here is derived from an EMBL/GenBank/DDBJ whole genome shotgun (WGS) entry which is preliminary data.</text>
</comment>
<dbReference type="EC" id="1.-.-.-" evidence="2"/>
<name>A0ABV3AF14_9ACTN</name>
<feature type="region of interest" description="Disordered" evidence="1">
    <location>
        <begin position="148"/>
        <end position="168"/>
    </location>
</feature>
<dbReference type="SUPFAM" id="SSF50475">
    <property type="entry name" value="FMN-binding split barrel"/>
    <property type="match status" value="1"/>
</dbReference>
<evidence type="ECO:0000313" key="2">
    <source>
        <dbReference type="EMBL" id="MEU5710541.1"/>
    </source>
</evidence>